<evidence type="ECO:0000256" key="2">
    <source>
        <dbReference type="ARBA" id="ARBA00022630"/>
    </source>
</evidence>
<protein>
    <recommendedName>
        <fullName evidence="9">Flavin-containing monooxygenase</fullName>
    </recommendedName>
</protein>
<organism evidence="7 8">
    <name type="scientific">Symbiodinium pilosum</name>
    <name type="common">Dinoflagellate</name>
    <dbReference type="NCBI Taxonomy" id="2952"/>
    <lineage>
        <taxon>Eukaryota</taxon>
        <taxon>Sar</taxon>
        <taxon>Alveolata</taxon>
        <taxon>Dinophyceae</taxon>
        <taxon>Suessiales</taxon>
        <taxon>Symbiodiniaceae</taxon>
        <taxon>Symbiodinium</taxon>
    </lineage>
</organism>
<keyword evidence="2" id="KW-0285">Flavoprotein</keyword>
<dbReference type="EMBL" id="CAJNIZ010022223">
    <property type="protein sequence ID" value="CAE7459371.1"/>
    <property type="molecule type" value="Genomic_DNA"/>
</dbReference>
<evidence type="ECO:0000256" key="4">
    <source>
        <dbReference type="ARBA" id="ARBA00022857"/>
    </source>
</evidence>
<accession>A0A812S3B6</accession>
<dbReference type="PIRSF" id="PIRSF000332">
    <property type="entry name" value="FMO"/>
    <property type="match status" value="1"/>
</dbReference>
<comment type="similarity">
    <text evidence="1">Belongs to the FMO family.</text>
</comment>
<dbReference type="AlphaFoldDB" id="A0A812S3B6"/>
<dbReference type="GO" id="GO:0050661">
    <property type="term" value="F:NADP binding"/>
    <property type="evidence" value="ECO:0007669"/>
    <property type="project" value="InterPro"/>
</dbReference>
<evidence type="ECO:0000256" key="3">
    <source>
        <dbReference type="ARBA" id="ARBA00022827"/>
    </source>
</evidence>
<keyword evidence="3" id="KW-0274">FAD</keyword>
<dbReference type="InterPro" id="IPR050346">
    <property type="entry name" value="FMO-like"/>
</dbReference>
<dbReference type="InterPro" id="IPR000960">
    <property type="entry name" value="Flavin_mOase"/>
</dbReference>
<evidence type="ECO:0000256" key="1">
    <source>
        <dbReference type="ARBA" id="ARBA00009183"/>
    </source>
</evidence>
<dbReference type="OrthoDB" id="413515at2759"/>
<evidence type="ECO:0000256" key="6">
    <source>
        <dbReference type="SAM" id="MobiDB-lite"/>
    </source>
</evidence>
<evidence type="ECO:0000256" key="5">
    <source>
        <dbReference type="ARBA" id="ARBA00023002"/>
    </source>
</evidence>
<keyword evidence="5" id="KW-0560">Oxidoreductase</keyword>
<dbReference type="GO" id="GO:0050660">
    <property type="term" value="F:flavin adenine dinucleotide binding"/>
    <property type="evidence" value="ECO:0007669"/>
    <property type="project" value="InterPro"/>
</dbReference>
<sequence length="439" mass="48537">MDVAVIGAGAAGLVAARELIRSGHTVTIFERNHRVGGIWVYASETEADPLGQNGARIHGSLYHSLRTNLPRDLMAFSDYAFDSSGGGDDAWPRFPGHAEVLRYIENFAHSFGLYGCIRFGEQVESIEPGTGWTVTSIAAGMRRHSHFDAVTVCNGHYSEPRVPALAGLSEWPGQLIHSHNYREPSPFQGKRVAVLGASASAVDLSMEIGRIAAALYWCTPAFATLPDAARSNSFFQRRQNIEALQADGTIVLQDGAVLDGVEVLVFCTGYHYRFPFLDPALVNVDDNWVSPLYRDLLHVDHPTLAFIGLPFKVVPFPLFEVQARWFARLLAGDFHLPPAEQRAGEAAARVMALRADGVAQRHFHRRQLDCYDYLDTLAEESRAPRLPEWHRQTTAALLSHVAVHPGSYRDLPFAVYAPTRLQPDPPSALQHGDQGTRRR</sequence>
<dbReference type="GO" id="GO:0004499">
    <property type="term" value="F:N,N-dimethylaniline monooxygenase activity"/>
    <property type="evidence" value="ECO:0007669"/>
    <property type="project" value="InterPro"/>
</dbReference>
<proteinExistence type="inferred from homology"/>
<dbReference type="InterPro" id="IPR020946">
    <property type="entry name" value="Flavin_mOase-like"/>
</dbReference>
<evidence type="ECO:0008006" key="9">
    <source>
        <dbReference type="Google" id="ProtNLM"/>
    </source>
</evidence>
<feature type="region of interest" description="Disordered" evidence="6">
    <location>
        <begin position="420"/>
        <end position="439"/>
    </location>
</feature>
<comment type="caution">
    <text evidence="7">The sequence shown here is derived from an EMBL/GenBank/DDBJ whole genome shotgun (WGS) entry which is preliminary data.</text>
</comment>
<dbReference type="SUPFAM" id="SSF51905">
    <property type="entry name" value="FAD/NAD(P)-binding domain"/>
    <property type="match status" value="2"/>
</dbReference>
<dbReference type="Proteomes" id="UP000649617">
    <property type="component" value="Unassembled WGS sequence"/>
</dbReference>
<dbReference type="PANTHER" id="PTHR23023">
    <property type="entry name" value="DIMETHYLANILINE MONOOXYGENASE"/>
    <property type="match status" value="1"/>
</dbReference>
<dbReference type="PRINTS" id="PR00370">
    <property type="entry name" value="FMOXYGENASE"/>
</dbReference>
<dbReference type="Gene3D" id="3.50.50.60">
    <property type="entry name" value="FAD/NAD(P)-binding domain"/>
    <property type="match status" value="2"/>
</dbReference>
<dbReference type="InterPro" id="IPR036188">
    <property type="entry name" value="FAD/NAD-bd_sf"/>
</dbReference>
<keyword evidence="8" id="KW-1185">Reference proteome</keyword>
<evidence type="ECO:0000313" key="8">
    <source>
        <dbReference type="Proteomes" id="UP000649617"/>
    </source>
</evidence>
<dbReference type="Pfam" id="PF00743">
    <property type="entry name" value="FMO-like"/>
    <property type="match status" value="2"/>
</dbReference>
<reference evidence="7" key="1">
    <citation type="submission" date="2021-02" db="EMBL/GenBank/DDBJ databases">
        <authorList>
            <person name="Dougan E. K."/>
            <person name="Rhodes N."/>
            <person name="Thang M."/>
            <person name="Chan C."/>
        </authorList>
    </citation>
    <scope>NUCLEOTIDE SEQUENCE</scope>
</reference>
<keyword evidence="4" id="KW-0521">NADP</keyword>
<gene>
    <name evidence="7" type="ORF">SPIL2461_LOCUS11401</name>
</gene>
<evidence type="ECO:0000313" key="7">
    <source>
        <dbReference type="EMBL" id="CAE7459371.1"/>
    </source>
</evidence>
<name>A0A812S3B6_SYMPI</name>